<evidence type="ECO:0000256" key="6">
    <source>
        <dbReference type="ARBA" id="ARBA00023136"/>
    </source>
</evidence>
<name>A0A075FQ08_9ARCH</name>
<keyword evidence="6 7" id="KW-0472">Membrane</keyword>
<dbReference type="Gene3D" id="2.30.30.60">
    <property type="match status" value="1"/>
</dbReference>
<dbReference type="InterPro" id="IPR011066">
    <property type="entry name" value="MscS_channel_C_sf"/>
</dbReference>
<evidence type="ECO:0000256" key="5">
    <source>
        <dbReference type="ARBA" id="ARBA00022989"/>
    </source>
</evidence>
<keyword evidence="4 7" id="KW-0812">Transmembrane</keyword>
<evidence type="ECO:0000256" key="2">
    <source>
        <dbReference type="ARBA" id="ARBA00008017"/>
    </source>
</evidence>
<comment type="similarity">
    <text evidence="2">Belongs to the MscS (TC 1.A.23) family.</text>
</comment>
<feature type="domain" description="Mechanosensitive ion channel MscS C-terminal" evidence="9">
    <location>
        <begin position="132"/>
        <end position="200"/>
    </location>
</feature>
<evidence type="ECO:0000313" key="10">
    <source>
        <dbReference type="EMBL" id="AIE93308.1"/>
    </source>
</evidence>
<evidence type="ECO:0000256" key="1">
    <source>
        <dbReference type="ARBA" id="ARBA00004651"/>
    </source>
</evidence>
<sequence length="203" mass="23117">MRILQKISTLSIGFISFWVIIGLLGYDVENNLLIILLVLSTIIITFAIAKDTLGNLLSGLIIFIWKPFKQGDFLLINKEEISGILSNVGLMFSKLIDQNQNVIVIPNNLLLSNQISISQGKNYLITLYYRTSSFHNVDKIRKSLIHSATITNYIESKPRPIVLLHDLHGSEITLELTCFTTKYNQIDKIKSNIRTNFLKELKH</sequence>
<keyword evidence="3" id="KW-1003">Cell membrane</keyword>
<evidence type="ECO:0000259" key="9">
    <source>
        <dbReference type="Pfam" id="PF21082"/>
    </source>
</evidence>
<dbReference type="PANTHER" id="PTHR30221">
    <property type="entry name" value="SMALL-CONDUCTANCE MECHANOSENSITIVE CHANNEL"/>
    <property type="match status" value="1"/>
</dbReference>
<feature type="transmembrane region" description="Helical" evidence="7">
    <location>
        <begin position="7"/>
        <end position="26"/>
    </location>
</feature>
<dbReference type="InterPro" id="IPR023408">
    <property type="entry name" value="MscS_beta-dom_sf"/>
</dbReference>
<keyword evidence="5 7" id="KW-1133">Transmembrane helix</keyword>
<evidence type="ECO:0000256" key="7">
    <source>
        <dbReference type="SAM" id="Phobius"/>
    </source>
</evidence>
<dbReference type="InterPro" id="IPR049278">
    <property type="entry name" value="MS_channel_C"/>
</dbReference>
<proteinExistence type="inferred from homology"/>
<dbReference type="Pfam" id="PF00924">
    <property type="entry name" value="MS_channel_2nd"/>
    <property type="match status" value="1"/>
</dbReference>
<dbReference type="EMBL" id="KF900391">
    <property type="protein sequence ID" value="AIE93308.1"/>
    <property type="molecule type" value="Genomic_DNA"/>
</dbReference>
<reference evidence="10" key="1">
    <citation type="journal article" date="2014" name="Genome Biol. Evol.">
        <title>Pangenome evidence for extensive interdomain horizontal transfer affecting lineage core and shell genes in uncultured planktonic thaumarchaeota and euryarchaeota.</title>
        <authorList>
            <person name="Deschamps P."/>
            <person name="Zivanovic Y."/>
            <person name="Moreira D."/>
            <person name="Rodriguez-Valera F."/>
            <person name="Lopez-Garcia P."/>
        </authorList>
    </citation>
    <scope>NUCLEOTIDE SEQUENCE</scope>
</reference>
<feature type="domain" description="Mechanosensitive ion channel MscS" evidence="8">
    <location>
        <begin position="51"/>
        <end position="115"/>
    </location>
</feature>
<dbReference type="GO" id="GO:0005886">
    <property type="term" value="C:plasma membrane"/>
    <property type="evidence" value="ECO:0007669"/>
    <property type="project" value="UniProtKB-SubCell"/>
</dbReference>
<dbReference type="InterPro" id="IPR045275">
    <property type="entry name" value="MscS_archaea/bacteria_type"/>
</dbReference>
<dbReference type="Pfam" id="PF21082">
    <property type="entry name" value="MS_channel_3rd"/>
    <property type="match status" value="1"/>
</dbReference>
<organism evidence="10">
    <name type="scientific">uncultured marine thaumarchaeote AD1000_33_G09</name>
    <dbReference type="NCBI Taxonomy" id="1455909"/>
    <lineage>
        <taxon>Archaea</taxon>
        <taxon>Nitrososphaerota</taxon>
        <taxon>environmental samples</taxon>
    </lineage>
</organism>
<dbReference type="GO" id="GO:0008381">
    <property type="term" value="F:mechanosensitive monoatomic ion channel activity"/>
    <property type="evidence" value="ECO:0007669"/>
    <property type="project" value="InterPro"/>
</dbReference>
<dbReference type="InterPro" id="IPR010920">
    <property type="entry name" value="LSM_dom_sf"/>
</dbReference>
<dbReference type="SUPFAM" id="SSF50182">
    <property type="entry name" value="Sm-like ribonucleoproteins"/>
    <property type="match status" value="1"/>
</dbReference>
<dbReference type="AlphaFoldDB" id="A0A075FQ08"/>
<feature type="transmembrane region" description="Helical" evidence="7">
    <location>
        <begin position="32"/>
        <end position="49"/>
    </location>
</feature>
<comment type="subcellular location">
    <subcellularLocation>
        <location evidence="1">Cell membrane</location>
        <topology evidence="1">Multi-pass membrane protein</topology>
    </subcellularLocation>
</comment>
<evidence type="ECO:0000259" key="8">
    <source>
        <dbReference type="Pfam" id="PF00924"/>
    </source>
</evidence>
<dbReference type="PANTHER" id="PTHR30221:SF1">
    <property type="entry name" value="SMALL-CONDUCTANCE MECHANOSENSITIVE CHANNEL"/>
    <property type="match status" value="1"/>
</dbReference>
<accession>A0A075FQ08</accession>
<dbReference type="InterPro" id="IPR006685">
    <property type="entry name" value="MscS_channel_2nd"/>
</dbReference>
<evidence type="ECO:0000256" key="3">
    <source>
        <dbReference type="ARBA" id="ARBA00022475"/>
    </source>
</evidence>
<dbReference type="SUPFAM" id="SSF82689">
    <property type="entry name" value="Mechanosensitive channel protein MscS (YggB), C-terminal domain"/>
    <property type="match status" value="1"/>
</dbReference>
<evidence type="ECO:0000256" key="4">
    <source>
        <dbReference type="ARBA" id="ARBA00022692"/>
    </source>
</evidence>
<protein>
    <submittedName>
        <fullName evidence="10">Small-conductance mechanosensitive channel-like protein</fullName>
    </submittedName>
</protein>